<dbReference type="Pfam" id="PF05571">
    <property type="entry name" value="JAMP"/>
    <property type="match status" value="1"/>
</dbReference>
<evidence type="ECO:0000256" key="2">
    <source>
        <dbReference type="ARBA" id="ARBA00022692"/>
    </source>
</evidence>
<keyword evidence="8" id="KW-1185">Reference proteome</keyword>
<sequence>MNKSPSYRQYTSRYSLSTTNTINNYQMLFSFCLRFLSGPLFYAWHSVRKQFSLAAIITLCIRLISLFMMALITPIVLRRMFASNFVELQQPLEFIFKTCSDELAGVCSFPEAQFSLEEEDIQLQPGYYYSFVLDIVLFDTMQNRQLSIVLASVMLKDERVKLLYQFHKSVPIFNAFTARSVISRLYTLTRNMFFWPLYLAGFFSSSGHELSELFSIHFPSYYLERESRPTRLVVVQLQNKFIQLSSAQLRVRTHLNILSAFVSEYPLLSYVLMFCACFSLFFSTFAIFHFVQWARRWTAPTNAIIDSTMDNDSLEEILDTTMFVSSSTPSVSGQFFVANNAISPTALAPQLLLPPCPGACGWRPTSALLLSDNLTSQTSGDGITTQFADGDRIAAMDEEAIIELIFAHCRPCPWGTRRWWHNSATNGGGGDSLCRPCETPLRTFDYLFLLFHVIVPFVLNSVAICYNADRMRQTRRLLLWTVCQLVCALLECSLAFIGALLIFRPFGELRTFGCSREGKLEEWYSMWNNPVLHYSRVLHCSSELVYPLYSLPFVIYALNLATLLIVRSLLHITIATFCNTSLPSAPFYAALWALPLLALAHAVLSGVLFALFPFIALLAALLHLVVHLSVRATHRTRSPSTASTAVSSPATTVGGMFRLLLSTAYHRGRPVPLWLPWLVHLALFAFALLSLLIAFGAPNSGQMAELVATLFGGTRSLLALTLCVLLPLPTLFFILTIRLTAPGSIALANRCLS</sequence>
<dbReference type="InterPro" id="IPR008485">
    <property type="entry name" value="JAMP"/>
</dbReference>
<protein>
    <submittedName>
        <fullName evidence="9">Seipin</fullName>
    </submittedName>
</protein>
<keyword evidence="2 7" id="KW-0812">Transmembrane</keyword>
<evidence type="ECO:0000256" key="3">
    <source>
        <dbReference type="ARBA" id="ARBA00022824"/>
    </source>
</evidence>
<feature type="transmembrane region" description="Helical" evidence="7">
    <location>
        <begin position="674"/>
        <end position="697"/>
    </location>
</feature>
<evidence type="ECO:0000256" key="1">
    <source>
        <dbReference type="ARBA" id="ARBA00004477"/>
    </source>
</evidence>
<feature type="transmembrane region" description="Helical" evidence="7">
    <location>
        <begin position="478"/>
        <end position="503"/>
    </location>
</feature>
<accession>A0A914I332</accession>
<dbReference type="Pfam" id="PF06775">
    <property type="entry name" value="Seipin"/>
    <property type="match status" value="1"/>
</dbReference>
<dbReference type="GO" id="GO:0140042">
    <property type="term" value="P:lipid droplet formation"/>
    <property type="evidence" value="ECO:0007669"/>
    <property type="project" value="UniProtKB-ARBA"/>
</dbReference>
<name>A0A914I332_GLORO</name>
<keyword evidence="4 7" id="KW-1133">Transmembrane helix</keyword>
<proteinExistence type="predicted"/>
<feature type="transmembrane region" description="Helical" evidence="7">
    <location>
        <begin position="717"/>
        <end position="737"/>
    </location>
</feature>
<dbReference type="PANTHER" id="PTHR12740:SF4">
    <property type="entry name" value="JNK1_MAPK8-ASSOCIATED MEMBRANE PROTEIN"/>
    <property type="match status" value="1"/>
</dbReference>
<dbReference type="GO" id="GO:0031625">
    <property type="term" value="F:ubiquitin protein ligase binding"/>
    <property type="evidence" value="ECO:0007669"/>
    <property type="project" value="TreeGrafter"/>
</dbReference>
<feature type="transmembrane region" description="Helical" evidence="7">
    <location>
        <begin position="267"/>
        <end position="291"/>
    </location>
</feature>
<evidence type="ECO:0000256" key="5">
    <source>
        <dbReference type="ARBA" id="ARBA00023098"/>
    </source>
</evidence>
<reference evidence="9" key="1">
    <citation type="submission" date="2022-11" db="UniProtKB">
        <authorList>
            <consortium name="WormBaseParasite"/>
        </authorList>
    </citation>
    <scope>IDENTIFICATION</scope>
</reference>
<keyword evidence="5" id="KW-0443">Lipid metabolism</keyword>
<feature type="transmembrane region" description="Helical" evidence="7">
    <location>
        <begin position="553"/>
        <end position="578"/>
    </location>
</feature>
<dbReference type="GO" id="GO:0006629">
    <property type="term" value="P:lipid metabolic process"/>
    <property type="evidence" value="ECO:0007669"/>
    <property type="project" value="UniProtKB-KW"/>
</dbReference>
<keyword evidence="3" id="KW-0256">Endoplasmic reticulum</keyword>
<feature type="transmembrane region" description="Helical" evidence="7">
    <location>
        <begin position="51"/>
        <end position="77"/>
    </location>
</feature>
<feature type="transmembrane region" description="Helical" evidence="7">
    <location>
        <begin position="21"/>
        <end position="45"/>
    </location>
</feature>
<dbReference type="Proteomes" id="UP000887572">
    <property type="component" value="Unplaced"/>
</dbReference>
<dbReference type="CDD" id="cd23995">
    <property type="entry name" value="Seipin_BSCL2_like"/>
    <property type="match status" value="1"/>
</dbReference>
<evidence type="ECO:0000313" key="8">
    <source>
        <dbReference type="Proteomes" id="UP000887572"/>
    </source>
</evidence>
<evidence type="ECO:0000256" key="4">
    <source>
        <dbReference type="ARBA" id="ARBA00022989"/>
    </source>
</evidence>
<evidence type="ECO:0000256" key="6">
    <source>
        <dbReference type="ARBA" id="ARBA00023136"/>
    </source>
</evidence>
<evidence type="ECO:0000256" key="7">
    <source>
        <dbReference type="SAM" id="Phobius"/>
    </source>
</evidence>
<dbReference type="GO" id="GO:0036503">
    <property type="term" value="P:ERAD pathway"/>
    <property type="evidence" value="ECO:0007669"/>
    <property type="project" value="TreeGrafter"/>
</dbReference>
<dbReference type="AlphaFoldDB" id="A0A914I332"/>
<feature type="transmembrane region" description="Helical" evidence="7">
    <location>
        <begin position="610"/>
        <end position="630"/>
    </location>
</feature>
<feature type="transmembrane region" description="Helical" evidence="7">
    <location>
        <begin position="446"/>
        <end position="466"/>
    </location>
</feature>
<dbReference type="PANTHER" id="PTHR12740">
    <property type="entry name" value="JNK1/MAPK8-ASSOCIATED MEMBRANE PROTEIN"/>
    <property type="match status" value="1"/>
</dbReference>
<dbReference type="WBParaSite" id="Gr19_v10_g7048.t2">
    <property type="protein sequence ID" value="Gr19_v10_g7048.t2"/>
    <property type="gene ID" value="Gr19_v10_g7048"/>
</dbReference>
<dbReference type="InterPro" id="IPR009617">
    <property type="entry name" value="Seipin"/>
</dbReference>
<evidence type="ECO:0000313" key="9">
    <source>
        <dbReference type="WBParaSite" id="Gr19_v10_g7048.t2"/>
    </source>
</evidence>
<feature type="transmembrane region" description="Helical" evidence="7">
    <location>
        <begin position="585"/>
        <end position="604"/>
    </location>
</feature>
<dbReference type="GO" id="GO:0005789">
    <property type="term" value="C:endoplasmic reticulum membrane"/>
    <property type="evidence" value="ECO:0007669"/>
    <property type="project" value="UniProtKB-SubCell"/>
</dbReference>
<keyword evidence="6 7" id="KW-0472">Membrane</keyword>
<comment type="subcellular location">
    <subcellularLocation>
        <location evidence="1">Endoplasmic reticulum membrane</location>
        <topology evidence="1">Multi-pass membrane protein</topology>
    </subcellularLocation>
</comment>
<organism evidence="8 9">
    <name type="scientific">Globodera rostochiensis</name>
    <name type="common">Golden nematode worm</name>
    <name type="synonym">Heterodera rostochiensis</name>
    <dbReference type="NCBI Taxonomy" id="31243"/>
    <lineage>
        <taxon>Eukaryota</taxon>
        <taxon>Metazoa</taxon>
        <taxon>Ecdysozoa</taxon>
        <taxon>Nematoda</taxon>
        <taxon>Chromadorea</taxon>
        <taxon>Rhabditida</taxon>
        <taxon>Tylenchina</taxon>
        <taxon>Tylenchomorpha</taxon>
        <taxon>Tylenchoidea</taxon>
        <taxon>Heteroderidae</taxon>
        <taxon>Heteroderinae</taxon>
        <taxon>Globodera</taxon>
    </lineage>
</organism>
<dbReference type="GO" id="GO:0006986">
    <property type="term" value="P:response to unfolded protein"/>
    <property type="evidence" value="ECO:0007669"/>
    <property type="project" value="InterPro"/>
</dbReference>